<evidence type="ECO:0000313" key="1">
    <source>
        <dbReference type="EMBL" id="KAI4384998.1"/>
    </source>
</evidence>
<dbReference type="EMBL" id="CM042881">
    <property type="protein sequence ID" value="KAI4384998.1"/>
    <property type="molecule type" value="Genomic_DNA"/>
</dbReference>
<evidence type="ECO:0000313" key="2">
    <source>
        <dbReference type="Proteomes" id="UP001057402"/>
    </source>
</evidence>
<organism evidence="1 2">
    <name type="scientific">Melastoma candidum</name>
    <dbReference type="NCBI Taxonomy" id="119954"/>
    <lineage>
        <taxon>Eukaryota</taxon>
        <taxon>Viridiplantae</taxon>
        <taxon>Streptophyta</taxon>
        <taxon>Embryophyta</taxon>
        <taxon>Tracheophyta</taxon>
        <taxon>Spermatophyta</taxon>
        <taxon>Magnoliopsida</taxon>
        <taxon>eudicotyledons</taxon>
        <taxon>Gunneridae</taxon>
        <taxon>Pentapetalae</taxon>
        <taxon>rosids</taxon>
        <taxon>malvids</taxon>
        <taxon>Myrtales</taxon>
        <taxon>Melastomataceae</taxon>
        <taxon>Melastomatoideae</taxon>
        <taxon>Melastomateae</taxon>
        <taxon>Melastoma</taxon>
    </lineage>
</organism>
<gene>
    <name evidence="1" type="ORF">MLD38_003075</name>
</gene>
<comment type="caution">
    <text evidence="1">The sequence shown here is derived from an EMBL/GenBank/DDBJ whole genome shotgun (WGS) entry which is preliminary data.</text>
</comment>
<keyword evidence="2" id="KW-1185">Reference proteome</keyword>
<reference evidence="2" key="1">
    <citation type="journal article" date="2023" name="Front. Plant Sci.">
        <title>Chromosomal-level genome assembly of Melastoma candidum provides insights into trichome evolution.</title>
        <authorList>
            <person name="Zhong Y."/>
            <person name="Wu W."/>
            <person name="Sun C."/>
            <person name="Zou P."/>
            <person name="Liu Y."/>
            <person name="Dai S."/>
            <person name="Zhou R."/>
        </authorList>
    </citation>
    <scope>NUCLEOTIDE SEQUENCE [LARGE SCALE GENOMIC DNA]</scope>
</reference>
<dbReference type="Proteomes" id="UP001057402">
    <property type="component" value="Chromosome 2"/>
</dbReference>
<sequence>MSLFDRPEMQVWDNAVFDNGEEPLAFSKEVSWSPSLTKKLSDSLRSDDSFKENLNPVFVTNSGDGIELKEGCRNIDEEIEELEMEIERLSKKLKALLLEKAGQGNNGKVVEKERPRGRIITAKFMEQKVLRDDNMPAKAASDKGKLNRRGVSLCPAEIYSNAMKSPLLVNKLDVGSITPGMPLQSRRKSCFWKLDEIDELKVTKERRKSLMSMSLSPNLGKAAPKVQTQKQAATTMGYKKGAKKEESVISSIQPKRLFKDVEKERKREKDRLVTTRGKVVKPGRVVASRYNQLTVSAARKRSFPENEKEEAGRVDKRRNSNVADKVKKRWEILPGNVVVYQSSEDQEEAGEEKGNAAKTPSTIAKAGEGLRRIRVSRGMVGESPRDSGPAKRVAELERRGRGSRYFGEEEEGDEDLGKALSFIEDDDEEEAI</sequence>
<proteinExistence type="predicted"/>
<name>A0ACB9S2Z0_9MYRT</name>
<protein>
    <submittedName>
        <fullName evidence="1">Uncharacterized protein</fullName>
    </submittedName>
</protein>
<accession>A0ACB9S2Z0</accession>